<name>A0A9X0D629_9CNID</name>
<evidence type="ECO:0000313" key="1">
    <source>
        <dbReference type="EMBL" id="KAJ7387881.1"/>
    </source>
</evidence>
<comment type="caution">
    <text evidence="1">The sequence shown here is derived from an EMBL/GenBank/DDBJ whole genome shotgun (WGS) entry which is preliminary data.</text>
</comment>
<reference evidence="1" key="1">
    <citation type="submission" date="2023-01" db="EMBL/GenBank/DDBJ databases">
        <title>Genome assembly of the deep-sea coral Lophelia pertusa.</title>
        <authorList>
            <person name="Herrera S."/>
            <person name="Cordes E."/>
        </authorList>
    </citation>
    <scope>NUCLEOTIDE SEQUENCE</scope>
    <source>
        <strain evidence="1">USNM1676648</strain>
        <tissue evidence="1">Polyp</tissue>
    </source>
</reference>
<dbReference type="AlphaFoldDB" id="A0A9X0D629"/>
<sequence length="218" mass="25198">MYQRGVSRLHWGFNRKLYRRISQVYSTGCCWLFHDFQEVSSSFASPHHHTKLAVEISVRAQATKAFLLLQHLLVLHAPSENPSLYQSPLGLHAGAMGYQKREDSWEFIKTICSNRDENSLLLLRFATTLLERDFYEHISGVSAREKLDCFETIAVVANVLARTFLNLLQHSTARAVRDHVGVQLVYHVKIHLRFPRCTLFKVLLPWQLNALFFVTSFP</sequence>
<organism evidence="1 2">
    <name type="scientific">Desmophyllum pertusum</name>
    <dbReference type="NCBI Taxonomy" id="174260"/>
    <lineage>
        <taxon>Eukaryota</taxon>
        <taxon>Metazoa</taxon>
        <taxon>Cnidaria</taxon>
        <taxon>Anthozoa</taxon>
        <taxon>Hexacorallia</taxon>
        <taxon>Scleractinia</taxon>
        <taxon>Caryophylliina</taxon>
        <taxon>Caryophylliidae</taxon>
        <taxon>Desmophyllum</taxon>
    </lineage>
</organism>
<proteinExistence type="predicted"/>
<accession>A0A9X0D629</accession>
<keyword evidence="2" id="KW-1185">Reference proteome</keyword>
<gene>
    <name evidence="1" type="ORF">OS493_001230</name>
</gene>
<dbReference type="Proteomes" id="UP001163046">
    <property type="component" value="Unassembled WGS sequence"/>
</dbReference>
<protein>
    <submittedName>
        <fullName evidence="1">Uncharacterized protein</fullName>
    </submittedName>
</protein>
<dbReference type="EMBL" id="MU825873">
    <property type="protein sequence ID" value="KAJ7387881.1"/>
    <property type="molecule type" value="Genomic_DNA"/>
</dbReference>
<evidence type="ECO:0000313" key="2">
    <source>
        <dbReference type="Proteomes" id="UP001163046"/>
    </source>
</evidence>